<dbReference type="Pfam" id="PF13417">
    <property type="entry name" value="GST_N_3"/>
    <property type="match status" value="2"/>
</dbReference>
<dbReference type="PANTHER" id="PTHR45288:SF1">
    <property type="entry name" value="THIOREDOXIN FAMILY PROTEIN"/>
    <property type="match status" value="1"/>
</dbReference>
<reference evidence="2" key="1">
    <citation type="submission" date="2021-01" db="EMBL/GenBank/DDBJ databases">
        <authorList>
            <person name="Corre E."/>
            <person name="Pelletier E."/>
            <person name="Niang G."/>
            <person name="Scheremetjew M."/>
            <person name="Finn R."/>
            <person name="Kale V."/>
            <person name="Holt S."/>
            <person name="Cochrane G."/>
            <person name="Meng A."/>
            <person name="Brown T."/>
            <person name="Cohen L."/>
        </authorList>
    </citation>
    <scope>NUCLEOTIDE SEQUENCE</scope>
    <source>
        <strain evidence="2">SAG 63-3</strain>
    </source>
</reference>
<sequence length="342" mass="38245">MLLRRPFSTNYRQKYSKNGTFVCNTNRSVKAYSALKLKEDKVEFKNIGPPPKRYTMVEGQSYDVYSTCAAIAIRGGSGGLVHGYGAKLIAPDSSQYSALSPFGKQLQEWSDVETFPRPKELLEFYDLESNADCKKVRESFAILDLDAKVFPCPKEGKTWRPRVKELGGKTHLPFLVDKNTGRSIYNGDDIVKYLFETYGNGQVPLSIQPGFKTSTSCNAALILRFGRGGKAVPILRDNSALKPITFWGYELSPFSTLVREVLSELELSYVQITPARGSKKRISFFQKHGNFQVPYIEDPNEGVCLFESASIIKYLFDTYALNPKKARGYPKNVAASTAAVTK</sequence>
<proteinExistence type="predicted"/>
<organism evidence="2">
    <name type="scientific">Polytomella parva</name>
    <dbReference type="NCBI Taxonomy" id="51329"/>
    <lineage>
        <taxon>Eukaryota</taxon>
        <taxon>Viridiplantae</taxon>
        <taxon>Chlorophyta</taxon>
        <taxon>core chlorophytes</taxon>
        <taxon>Chlorophyceae</taxon>
        <taxon>CS clade</taxon>
        <taxon>Chlamydomonadales</taxon>
        <taxon>Chlamydomonadaceae</taxon>
        <taxon>Polytomella</taxon>
    </lineage>
</organism>
<dbReference type="EMBL" id="HBFM01011103">
    <property type="protein sequence ID" value="CAD8770629.1"/>
    <property type="molecule type" value="Transcribed_RNA"/>
</dbReference>
<dbReference type="GO" id="GO:0009507">
    <property type="term" value="C:chloroplast"/>
    <property type="evidence" value="ECO:0007669"/>
    <property type="project" value="TreeGrafter"/>
</dbReference>
<dbReference type="InterPro" id="IPR036249">
    <property type="entry name" value="Thioredoxin-like_sf"/>
</dbReference>
<feature type="domain" description="GST N-terminal" evidence="1">
    <location>
        <begin position="242"/>
        <end position="323"/>
    </location>
</feature>
<dbReference type="InterPro" id="IPR004045">
    <property type="entry name" value="Glutathione_S-Trfase_N"/>
</dbReference>
<dbReference type="Gene3D" id="3.40.30.10">
    <property type="entry name" value="Glutaredoxin"/>
    <property type="match status" value="2"/>
</dbReference>
<evidence type="ECO:0000259" key="1">
    <source>
        <dbReference type="PROSITE" id="PS50404"/>
    </source>
</evidence>
<protein>
    <recommendedName>
        <fullName evidence="1">GST N-terminal domain-containing protein</fullName>
    </recommendedName>
</protein>
<dbReference type="SUPFAM" id="SSF52833">
    <property type="entry name" value="Thioredoxin-like"/>
    <property type="match status" value="2"/>
</dbReference>
<evidence type="ECO:0000313" key="2">
    <source>
        <dbReference type="EMBL" id="CAD8770629.1"/>
    </source>
</evidence>
<dbReference type="PANTHER" id="PTHR45288">
    <property type="entry name" value="THIOREDOXIN FAMILY PROTEIN"/>
    <property type="match status" value="1"/>
</dbReference>
<accession>A0A7S0UVV8</accession>
<dbReference type="AlphaFoldDB" id="A0A7S0UVV8"/>
<dbReference type="PROSITE" id="PS50404">
    <property type="entry name" value="GST_NTER"/>
    <property type="match status" value="1"/>
</dbReference>
<gene>
    <name evidence="2" type="ORF">PPAR00522_LOCUS7031</name>
</gene>
<name>A0A7S0UVV8_9CHLO</name>